<feature type="non-terminal residue" evidence="5">
    <location>
        <position position="716"/>
    </location>
</feature>
<name>G9MEW9_HYPVG</name>
<reference evidence="5 6" key="1">
    <citation type="journal article" date="2011" name="Genome Biol.">
        <title>Comparative genome sequence analysis underscores mycoparasitism as the ancestral life style of Trichoderma.</title>
        <authorList>
            <person name="Kubicek C.P."/>
            <person name="Herrera-Estrella A."/>
            <person name="Seidl-Seiboth V."/>
            <person name="Martinez D.A."/>
            <person name="Druzhinina I.S."/>
            <person name="Thon M."/>
            <person name="Zeilinger S."/>
            <person name="Casas-Flores S."/>
            <person name="Horwitz B.A."/>
            <person name="Mukherjee P.K."/>
            <person name="Mukherjee M."/>
            <person name="Kredics L."/>
            <person name="Alcaraz L.D."/>
            <person name="Aerts A."/>
            <person name="Antal Z."/>
            <person name="Atanasova L."/>
            <person name="Cervantes-Badillo M.G."/>
            <person name="Challacombe J."/>
            <person name="Chertkov O."/>
            <person name="McCluskey K."/>
            <person name="Coulpier F."/>
            <person name="Deshpande N."/>
            <person name="von Doehren H."/>
            <person name="Ebbole D.J."/>
            <person name="Esquivel-Naranjo E.U."/>
            <person name="Fekete E."/>
            <person name="Flipphi M."/>
            <person name="Glaser F."/>
            <person name="Gomez-Rodriguez E.Y."/>
            <person name="Gruber S."/>
            <person name="Han C."/>
            <person name="Henrissat B."/>
            <person name="Hermosa R."/>
            <person name="Hernandez-Onate M."/>
            <person name="Karaffa L."/>
            <person name="Kosti I."/>
            <person name="Le Crom S."/>
            <person name="Lindquist E."/>
            <person name="Lucas S."/>
            <person name="Luebeck M."/>
            <person name="Luebeck P.S."/>
            <person name="Margeot A."/>
            <person name="Metz B."/>
            <person name="Misra M."/>
            <person name="Nevalainen H."/>
            <person name="Omann M."/>
            <person name="Packer N."/>
            <person name="Perrone G."/>
            <person name="Uresti-Rivera E.E."/>
            <person name="Salamov A."/>
            <person name="Schmoll M."/>
            <person name="Seiboth B."/>
            <person name="Shapiro H."/>
            <person name="Sukno S."/>
            <person name="Tamayo-Ramos J.A."/>
            <person name="Tisch D."/>
            <person name="Wiest A."/>
            <person name="Wilkinson H.H."/>
            <person name="Zhang M."/>
            <person name="Coutinho P.M."/>
            <person name="Kenerley C.M."/>
            <person name="Monte E."/>
            <person name="Baker S.E."/>
            <person name="Grigoriev I.V."/>
        </authorList>
    </citation>
    <scope>NUCLEOTIDE SEQUENCE [LARGE SCALE GENOMIC DNA]</scope>
    <source>
        <strain evidence="6">Gv29-8 / FGSC 10586</strain>
    </source>
</reference>
<dbReference type="PROSITE" id="PS50088">
    <property type="entry name" value="ANK_REPEAT"/>
    <property type="match status" value="7"/>
</dbReference>
<evidence type="ECO:0000259" key="4">
    <source>
        <dbReference type="Pfam" id="PF24883"/>
    </source>
</evidence>
<sequence length="716" mass="79876">TLTNGKTVHCRDKLLLTDPLTHRETLKMEKGRRAPGTCEWIRENEAYKSWLDGDEKCLWIHGGPGKGKTMLSIFLTEELESKEITLLFFFCINGDKNRNNAISVLRGLVYQLLTKHLNLLKYISSYFETEKIAENTLSSPVALWSMFKTLLQSPELGAVFCVLDGLDECDENSLENLSRQFRDFYFPSDHKRHIAQNLKLAIVSRKINGLQGFRQIRLDPDNNNCINEDIKQFISASVQELSRLPGFNDGFRKNIEKTLLSRSEGTFLWIGFVMCELLRCITCTEVTGVLNVLPSGLPAMYGRMLKQIKSSQRRLLSSILICVTMALRPMKLEELKTAVSLLSDTSISSNHVMRDHIISCGPILQTYDGQVSLVHQSARDYLLREDVDDDPILEEFRIKAEEAHANLAKICLDYIEKSDFRHQSLNIGDPDASILQKWPLLQYAAMYWPEHARRSLYADEDAILSRPFFQNECTVRDQWWQRVINQKDEDGVTALEWAAGNGHKAVVQTLLANGADVNEPDEYGCRSNALDSAAGRGYEAIVQLLLANGANANTRDHHGDTVLILATEFDHEAVVRLLITYGADVNTDNNWGGETALIMAARRGSEAVVQLLLANGADANIPDRGGYTALSKAAGCNKEAIVQLLLTHGADVNTKDKHGYTALRNAAYKGHEAVVKRLLTHGADVNIKDKHGYTALSSAAGNGHEAVVRLLLAHGA</sequence>
<dbReference type="InterPro" id="IPR027417">
    <property type="entry name" value="P-loop_NTPase"/>
</dbReference>
<dbReference type="Gene3D" id="1.25.40.20">
    <property type="entry name" value="Ankyrin repeat-containing domain"/>
    <property type="match status" value="3"/>
</dbReference>
<keyword evidence="1" id="KW-0677">Repeat</keyword>
<evidence type="ECO:0000256" key="2">
    <source>
        <dbReference type="PROSITE-ProRule" id="PRU00023"/>
    </source>
</evidence>
<dbReference type="SUPFAM" id="SSF52540">
    <property type="entry name" value="P-loop containing nucleoside triphosphate hydrolases"/>
    <property type="match status" value="1"/>
</dbReference>
<dbReference type="OrthoDB" id="20872at2759"/>
<accession>G9MEW9</accession>
<proteinExistence type="predicted"/>
<feature type="domain" description="GPI inositol-deacylase winged helix" evidence="3">
    <location>
        <begin position="310"/>
        <end position="390"/>
    </location>
</feature>
<dbReference type="VEuPathDB" id="FungiDB:TRIVIDRAFT_132867"/>
<dbReference type="PRINTS" id="PR01415">
    <property type="entry name" value="ANKYRIN"/>
</dbReference>
<dbReference type="AlphaFoldDB" id="G9MEW9"/>
<feature type="repeat" description="ANK" evidence="2">
    <location>
        <begin position="558"/>
        <end position="590"/>
    </location>
</feature>
<dbReference type="Pfam" id="PF22939">
    <property type="entry name" value="WHD_GPIID"/>
    <property type="match status" value="1"/>
</dbReference>
<feature type="domain" description="Nephrocystin 3-like N-terminal" evidence="4">
    <location>
        <begin position="36"/>
        <end position="205"/>
    </location>
</feature>
<dbReference type="Pfam" id="PF13857">
    <property type="entry name" value="Ank_5"/>
    <property type="match status" value="1"/>
</dbReference>
<dbReference type="InterPro" id="IPR054471">
    <property type="entry name" value="GPIID_WHD"/>
</dbReference>
<dbReference type="SMART" id="SM00248">
    <property type="entry name" value="ANK"/>
    <property type="match status" value="7"/>
</dbReference>
<dbReference type="OMA" id="ANDIERF"/>
<protein>
    <submittedName>
        <fullName evidence="5">Uncharacterized protein</fullName>
    </submittedName>
</protein>
<evidence type="ECO:0000259" key="3">
    <source>
        <dbReference type="Pfam" id="PF22939"/>
    </source>
</evidence>
<keyword evidence="2" id="KW-0040">ANK repeat</keyword>
<dbReference type="EMBL" id="ABDF02000001">
    <property type="protein sequence ID" value="EHK26937.1"/>
    <property type="molecule type" value="Genomic_DNA"/>
</dbReference>
<dbReference type="Pfam" id="PF24883">
    <property type="entry name" value="NPHP3_N"/>
    <property type="match status" value="1"/>
</dbReference>
<dbReference type="PROSITE" id="PS50297">
    <property type="entry name" value="ANK_REP_REGION"/>
    <property type="match status" value="6"/>
</dbReference>
<dbReference type="RefSeq" id="XP_013961155.1">
    <property type="nucleotide sequence ID" value="XM_014105680.1"/>
</dbReference>
<feature type="repeat" description="ANK" evidence="2">
    <location>
        <begin position="525"/>
        <end position="557"/>
    </location>
</feature>
<feature type="repeat" description="ANK" evidence="2">
    <location>
        <begin position="658"/>
        <end position="690"/>
    </location>
</feature>
<feature type="repeat" description="ANK" evidence="2">
    <location>
        <begin position="592"/>
        <end position="624"/>
    </location>
</feature>
<dbReference type="GeneID" id="25787588"/>
<feature type="repeat" description="ANK" evidence="2">
    <location>
        <begin position="691"/>
        <end position="716"/>
    </location>
</feature>
<dbReference type="Gene3D" id="3.40.50.300">
    <property type="entry name" value="P-loop containing nucleotide triphosphate hydrolases"/>
    <property type="match status" value="1"/>
</dbReference>
<feature type="repeat" description="ANK" evidence="2">
    <location>
        <begin position="625"/>
        <end position="657"/>
    </location>
</feature>
<keyword evidence="6" id="KW-1185">Reference proteome</keyword>
<evidence type="ECO:0000313" key="5">
    <source>
        <dbReference type="EMBL" id="EHK26937.1"/>
    </source>
</evidence>
<dbReference type="InterPro" id="IPR002110">
    <property type="entry name" value="Ankyrin_rpt"/>
</dbReference>
<dbReference type="Proteomes" id="UP000007115">
    <property type="component" value="Unassembled WGS sequence"/>
</dbReference>
<dbReference type="STRING" id="413071.G9MEW9"/>
<dbReference type="eggNOG" id="KOG0502">
    <property type="taxonomic scope" value="Eukaryota"/>
</dbReference>
<evidence type="ECO:0000256" key="1">
    <source>
        <dbReference type="ARBA" id="ARBA00022737"/>
    </source>
</evidence>
<feature type="repeat" description="ANK" evidence="2">
    <location>
        <begin position="490"/>
        <end position="522"/>
    </location>
</feature>
<evidence type="ECO:0000313" key="6">
    <source>
        <dbReference type="Proteomes" id="UP000007115"/>
    </source>
</evidence>
<dbReference type="InterPro" id="IPR056884">
    <property type="entry name" value="NPHP3-like_N"/>
</dbReference>
<dbReference type="HOGENOM" id="CLU_000288_34_23_1"/>
<comment type="caution">
    <text evidence="5">The sequence shown here is derived from an EMBL/GenBank/DDBJ whole genome shotgun (WGS) entry which is preliminary data.</text>
</comment>
<gene>
    <name evidence="5" type="ORF">TRIVIDRAFT_132867</name>
</gene>
<dbReference type="PANTHER" id="PTHR10039:SF14">
    <property type="entry name" value="NACHT DOMAIN-CONTAINING PROTEIN"/>
    <property type="match status" value="1"/>
</dbReference>
<organism evidence="5 6">
    <name type="scientific">Hypocrea virens (strain Gv29-8 / FGSC 10586)</name>
    <name type="common">Gliocladium virens</name>
    <name type="synonym">Trichoderma virens</name>
    <dbReference type="NCBI Taxonomy" id="413071"/>
    <lineage>
        <taxon>Eukaryota</taxon>
        <taxon>Fungi</taxon>
        <taxon>Dikarya</taxon>
        <taxon>Ascomycota</taxon>
        <taxon>Pezizomycotina</taxon>
        <taxon>Sordariomycetes</taxon>
        <taxon>Hypocreomycetidae</taxon>
        <taxon>Hypocreales</taxon>
        <taxon>Hypocreaceae</taxon>
        <taxon>Trichoderma</taxon>
    </lineage>
</organism>
<feature type="non-terminal residue" evidence="5">
    <location>
        <position position="1"/>
    </location>
</feature>
<dbReference type="Pfam" id="PF12796">
    <property type="entry name" value="Ank_2"/>
    <property type="match status" value="2"/>
</dbReference>
<dbReference type="SUPFAM" id="SSF48403">
    <property type="entry name" value="Ankyrin repeat"/>
    <property type="match status" value="1"/>
</dbReference>
<dbReference type="InterPro" id="IPR036770">
    <property type="entry name" value="Ankyrin_rpt-contain_sf"/>
</dbReference>
<dbReference type="InParanoid" id="G9MEW9"/>
<dbReference type="PANTHER" id="PTHR10039">
    <property type="entry name" value="AMELOGENIN"/>
    <property type="match status" value="1"/>
</dbReference>